<evidence type="ECO:0000313" key="1">
    <source>
        <dbReference type="EMBL" id="JAD37486.1"/>
    </source>
</evidence>
<dbReference type="EMBL" id="GBRH01260409">
    <property type="protein sequence ID" value="JAD37486.1"/>
    <property type="molecule type" value="Transcribed_RNA"/>
</dbReference>
<accession>A0A0A8ZFA5</accession>
<reference evidence="1" key="1">
    <citation type="submission" date="2014-09" db="EMBL/GenBank/DDBJ databases">
        <authorList>
            <person name="Magalhaes I.L.F."/>
            <person name="Oliveira U."/>
            <person name="Santos F.R."/>
            <person name="Vidigal T.H.D.A."/>
            <person name="Brescovit A.D."/>
            <person name="Santos A.J."/>
        </authorList>
    </citation>
    <scope>NUCLEOTIDE SEQUENCE</scope>
    <source>
        <tissue evidence="1">Shoot tissue taken approximately 20 cm above the soil surface</tissue>
    </source>
</reference>
<proteinExistence type="predicted"/>
<protein>
    <submittedName>
        <fullName evidence="1">Uncharacterized protein</fullName>
    </submittedName>
</protein>
<reference evidence="1" key="2">
    <citation type="journal article" date="2015" name="Data Brief">
        <title>Shoot transcriptome of the giant reed, Arundo donax.</title>
        <authorList>
            <person name="Barrero R.A."/>
            <person name="Guerrero F.D."/>
            <person name="Moolhuijzen P."/>
            <person name="Goolsby J.A."/>
            <person name="Tidwell J."/>
            <person name="Bellgard S.E."/>
            <person name="Bellgard M.I."/>
        </authorList>
    </citation>
    <scope>NUCLEOTIDE SEQUENCE</scope>
    <source>
        <tissue evidence="1">Shoot tissue taken approximately 20 cm above the soil surface</tissue>
    </source>
</reference>
<sequence>MLAQLHRICSSGSIPECHIVRCYANICENNKNHSVRYF</sequence>
<dbReference type="AlphaFoldDB" id="A0A0A8ZFA5"/>
<organism evidence="1">
    <name type="scientific">Arundo donax</name>
    <name type="common">Giant reed</name>
    <name type="synonym">Donax arundinaceus</name>
    <dbReference type="NCBI Taxonomy" id="35708"/>
    <lineage>
        <taxon>Eukaryota</taxon>
        <taxon>Viridiplantae</taxon>
        <taxon>Streptophyta</taxon>
        <taxon>Embryophyta</taxon>
        <taxon>Tracheophyta</taxon>
        <taxon>Spermatophyta</taxon>
        <taxon>Magnoliopsida</taxon>
        <taxon>Liliopsida</taxon>
        <taxon>Poales</taxon>
        <taxon>Poaceae</taxon>
        <taxon>PACMAD clade</taxon>
        <taxon>Arundinoideae</taxon>
        <taxon>Arundineae</taxon>
        <taxon>Arundo</taxon>
    </lineage>
</organism>
<name>A0A0A8ZFA5_ARUDO</name>